<keyword evidence="1" id="KW-0547">Nucleotide-binding</keyword>
<dbReference type="PANTHER" id="PTHR12169">
    <property type="entry name" value="ATPASE N2B"/>
    <property type="match status" value="1"/>
</dbReference>
<keyword evidence="4" id="KW-1185">Reference proteome</keyword>
<dbReference type="InterPro" id="IPR005654">
    <property type="entry name" value="ATPase_AFG1-like"/>
</dbReference>
<proteinExistence type="predicted"/>
<dbReference type="RefSeq" id="WP_289831101.1">
    <property type="nucleotide sequence ID" value="NZ_JAUEDK010000033.1"/>
</dbReference>
<protein>
    <submittedName>
        <fullName evidence="3">Cell division protein ZapE</fullName>
    </submittedName>
</protein>
<dbReference type="PANTHER" id="PTHR12169:SF6">
    <property type="entry name" value="AFG1-LIKE ATPASE"/>
    <property type="match status" value="1"/>
</dbReference>
<dbReference type="Pfam" id="PF03969">
    <property type="entry name" value="AFG1_ATPase"/>
    <property type="match status" value="1"/>
</dbReference>
<dbReference type="SUPFAM" id="SSF52540">
    <property type="entry name" value="P-loop containing nucleoside triphosphate hydrolases"/>
    <property type="match status" value="1"/>
</dbReference>
<name>A0ABT7XRM1_9NEIS</name>
<gene>
    <name evidence="3" type="primary">zapE</name>
    <name evidence="3" type="ORF">QU481_16375</name>
</gene>
<keyword evidence="3" id="KW-0131">Cell cycle</keyword>
<keyword evidence="2" id="KW-0067">ATP-binding</keyword>
<evidence type="ECO:0000313" key="3">
    <source>
        <dbReference type="EMBL" id="MDN0076446.1"/>
    </source>
</evidence>
<sequence>MAQYAFTPAVSDGVMSPKSWYQAASQQPGFIHDAAQASAIERLDALWRELVDFKKKRNRFLGRSLLQPEVPRGLYMWGGVGRGKSFLMDAFYGCLPYKRKRRVHFHAFMAEVHNRLKSFHHQADPLIALAAQLAREVRVLCFDEFHVSDIADAMILGRLFESLFARGVVVVATSNYPPDDLYPNGLQRHNFLPAIAMLKANLSVLNVDGGQDYRLRELTREPLFLVPAGEAASAQLAAMFQRLTAGAANHVGGIEVLGRTIATRAKAGGVIWFDFEAICGGPRAQTDYLEIAREYHTVLVSDIPKLPASQANEARRFTWLVDVFYDHRVKLIASSEVVADEIYTEGVQSNEFFRTASRLTEMQSTSYLALPHLGDEFQLVPSKDVVTG</sequence>
<reference evidence="3" key="1">
    <citation type="submission" date="2023-06" db="EMBL/GenBank/DDBJ databases">
        <authorList>
            <person name="Zhang S."/>
        </authorList>
    </citation>
    <scope>NUCLEOTIDE SEQUENCE</scope>
    <source>
        <strain evidence="3">SG2303</strain>
    </source>
</reference>
<evidence type="ECO:0000256" key="1">
    <source>
        <dbReference type="ARBA" id="ARBA00022741"/>
    </source>
</evidence>
<dbReference type="EMBL" id="JAUEDK010000033">
    <property type="protein sequence ID" value="MDN0076446.1"/>
    <property type="molecule type" value="Genomic_DNA"/>
</dbReference>
<keyword evidence="3" id="KW-0132">Cell division</keyword>
<dbReference type="Gene3D" id="3.40.50.300">
    <property type="entry name" value="P-loop containing nucleotide triphosphate hydrolases"/>
    <property type="match status" value="1"/>
</dbReference>
<evidence type="ECO:0000313" key="4">
    <source>
        <dbReference type="Proteomes" id="UP001168540"/>
    </source>
</evidence>
<dbReference type="GO" id="GO:0051301">
    <property type="term" value="P:cell division"/>
    <property type="evidence" value="ECO:0007669"/>
    <property type="project" value="UniProtKB-KW"/>
</dbReference>
<comment type="caution">
    <text evidence="3">The sequence shown here is derived from an EMBL/GenBank/DDBJ whole genome shotgun (WGS) entry which is preliminary data.</text>
</comment>
<organism evidence="3 4">
    <name type="scientific">Crenobacter oryzisoli</name>
    <dbReference type="NCBI Taxonomy" id="3056844"/>
    <lineage>
        <taxon>Bacteria</taxon>
        <taxon>Pseudomonadati</taxon>
        <taxon>Pseudomonadota</taxon>
        <taxon>Betaproteobacteria</taxon>
        <taxon>Neisseriales</taxon>
        <taxon>Neisseriaceae</taxon>
        <taxon>Crenobacter</taxon>
    </lineage>
</organism>
<dbReference type="NCBIfam" id="NF040713">
    <property type="entry name" value="ZapE"/>
    <property type="match status" value="1"/>
</dbReference>
<evidence type="ECO:0000256" key="2">
    <source>
        <dbReference type="ARBA" id="ARBA00022840"/>
    </source>
</evidence>
<accession>A0ABT7XRM1</accession>
<dbReference type="Proteomes" id="UP001168540">
    <property type="component" value="Unassembled WGS sequence"/>
</dbReference>
<dbReference type="InterPro" id="IPR027417">
    <property type="entry name" value="P-loop_NTPase"/>
</dbReference>